<gene>
    <name evidence="1" type="ORF">JQS43_07910</name>
</gene>
<dbReference type="KEGG" id="nhy:JQS43_07910"/>
<evidence type="ECO:0000313" key="2">
    <source>
        <dbReference type="Proteomes" id="UP000662857"/>
    </source>
</evidence>
<dbReference type="AlphaFoldDB" id="A0A895YJK7"/>
<organism evidence="1 2">
    <name type="scientific">Natronosporangium hydrolyticum</name>
    <dbReference type="NCBI Taxonomy" id="2811111"/>
    <lineage>
        <taxon>Bacteria</taxon>
        <taxon>Bacillati</taxon>
        <taxon>Actinomycetota</taxon>
        <taxon>Actinomycetes</taxon>
        <taxon>Micromonosporales</taxon>
        <taxon>Micromonosporaceae</taxon>
        <taxon>Natronosporangium</taxon>
    </lineage>
</organism>
<sequence>MRTIRGAAAALGTAATLLLVGCGEGRDLVDRASEGLDQLEDAQEQQSAAVGDGATVEIDGRVIDAHAHYNGLEYTFGEVAVVDLDEGSDARLQGVELVFDVDVRNPGNDPAMASPGVSLRWDEPGSENVVEVGGRGDFRQVPGGSSASGEIVVPLRPPDMEVFDEASARLILGQSGRSAAEVPVGADAELIDRFPVPQPDLAGSTLEVAGVTMTIETANIRWNYGNSHVEDGSVLLDLSYTWENESGAQVCHRRGTGQNFSLVAADGSGYVDEGVSIRCAVNGETAQAATGFLLEGDYAGEYTFSWDLSHRGDDYDEAITVTLHEGPGVPDSEL</sequence>
<dbReference type="PROSITE" id="PS51257">
    <property type="entry name" value="PROKAR_LIPOPROTEIN"/>
    <property type="match status" value="1"/>
</dbReference>
<dbReference type="RefSeq" id="WP_239678415.1">
    <property type="nucleotide sequence ID" value="NZ_CP070499.1"/>
</dbReference>
<reference evidence="1" key="1">
    <citation type="submission" date="2021-02" db="EMBL/GenBank/DDBJ databases">
        <title>Natrosporangium hydrolyticum gen. nov., sp. nov, a haloalkaliphilic actinobacterium from a soda solonchak soil.</title>
        <authorList>
            <person name="Sorokin D.Y."/>
            <person name="Khijniak T.V."/>
            <person name="Zakharycheva A.P."/>
            <person name="Boueva O.V."/>
            <person name="Ariskina E.V."/>
            <person name="Hahnke R.L."/>
            <person name="Bunk B."/>
            <person name="Sproer C."/>
            <person name="Schumann P."/>
            <person name="Evtushenko L.I."/>
            <person name="Kublanov I.V."/>
        </authorList>
    </citation>
    <scope>NUCLEOTIDE SEQUENCE</scope>
    <source>
        <strain evidence="1">DSM 106523</strain>
    </source>
</reference>
<protein>
    <submittedName>
        <fullName evidence="1">Uncharacterized protein</fullName>
    </submittedName>
</protein>
<evidence type="ECO:0000313" key="1">
    <source>
        <dbReference type="EMBL" id="QSB16212.1"/>
    </source>
</evidence>
<accession>A0A895YJK7</accession>
<dbReference type="EMBL" id="CP070499">
    <property type="protein sequence ID" value="QSB16212.1"/>
    <property type="molecule type" value="Genomic_DNA"/>
</dbReference>
<proteinExistence type="predicted"/>
<keyword evidence="2" id="KW-1185">Reference proteome</keyword>
<name>A0A895YJK7_9ACTN</name>
<dbReference type="Proteomes" id="UP000662857">
    <property type="component" value="Chromosome"/>
</dbReference>